<proteinExistence type="predicted"/>
<keyword evidence="1" id="KW-0863">Zinc-finger</keyword>
<dbReference type="AlphaFoldDB" id="A0A0C2ZG60"/>
<feature type="compositionally biased region" description="Basic and acidic residues" evidence="2">
    <location>
        <begin position="9"/>
        <end position="18"/>
    </location>
</feature>
<feature type="domain" description="C2H2-type" evidence="3">
    <location>
        <begin position="445"/>
        <end position="473"/>
    </location>
</feature>
<feature type="compositionally biased region" description="Polar residues" evidence="2">
    <location>
        <begin position="374"/>
        <end position="386"/>
    </location>
</feature>
<sequence length="537" mass="57456">MSAASGDRVTTRPTRDNASENNAQAGPVRLIWFDIYPPSQQLEPGIEVSAPLLSFPPLPPLSRSSSRTSSSALHSFPATPCIPGSTLPNFTTAIPQDAGQDNLQVPDGDWSTSPLYMSGPEMAFPSEIATGIAMPSAPEHQSSQMCNPGGGLYVPPQLHLSQGCNSTGSSCVSTQASPNPLQDHTTIISNRDLQVPATTSLPELPESYQFTFTAEPQLTMPNPSCLDPTDDHYLQPSFYPLASDFAWNACSDHLVSTSTDYGQNENLGMTTQQEQDIGPAAGFEMDVMFPNFTQQAPGNGISTNNDNSWMDDILEEWGSIPSPPDSASQLQQTADLSTAGQSTAPAPVPKAQLKRTRDESEGGATGEVTEAPEPTNQKRTKTTGGSRHTPLTGRRHGVRGKDKKQGDPCRQCGSNVTAGRERHHRGTRTHVIAVHPIARLIPGAWQCGGCGAFFSRKDSCLRHNITTHSADGPPKVIYHRELDELMKEILEAAQEGGDLSSELIAKINTVIQSYGPPSFSGKSRSTPLSGTSILTSL</sequence>
<gene>
    <name evidence="4" type="ORF">SCLCIDRAFT_1216716</name>
</gene>
<organism evidence="4 5">
    <name type="scientific">Scleroderma citrinum Foug A</name>
    <dbReference type="NCBI Taxonomy" id="1036808"/>
    <lineage>
        <taxon>Eukaryota</taxon>
        <taxon>Fungi</taxon>
        <taxon>Dikarya</taxon>
        <taxon>Basidiomycota</taxon>
        <taxon>Agaricomycotina</taxon>
        <taxon>Agaricomycetes</taxon>
        <taxon>Agaricomycetidae</taxon>
        <taxon>Boletales</taxon>
        <taxon>Sclerodermatineae</taxon>
        <taxon>Sclerodermataceae</taxon>
        <taxon>Scleroderma</taxon>
    </lineage>
</organism>
<keyword evidence="1" id="KW-0862">Zinc</keyword>
<evidence type="ECO:0000256" key="2">
    <source>
        <dbReference type="SAM" id="MobiDB-lite"/>
    </source>
</evidence>
<dbReference type="PROSITE" id="PS00028">
    <property type="entry name" value="ZINC_FINGER_C2H2_1"/>
    <property type="match status" value="1"/>
</dbReference>
<reference evidence="4 5" key="1">
    <citation type="submission" date="2014-04" db="EMBL/GenBank/DDBJ databases">
        <authorList>
            <consortium name="DOE Joint Genome Institute"/>
            <person name="Kuo A."/>
            <person name="Kohler A."/>
            <person name="Nagy L.G."/>
            <person name="Floudas D."/>
            <person name="Copeland A."/>
            <person name="Barry K.W."/>
            <person name="Cichocki N."/>
            <person name="Veneault-Fourrey C."/>
            <person name="LaButti K."/>
            <person name="Lindquist E.A."/>
            <person name="Lipzen A."/>
            <person name="Lundell T."/>
            <person name="Morin E."/>
            <person name="Murat C."/>
            <person name="Sun H."/>
            <person name="Tunlid A."/>
            <person name="Henrissat B."/>
            <person name="Grigoriev I.V."/>
            <person name="Hibbett D.S."/>
            <person name="Martin F."/>
            <person name="Nordberg H.P."/>
            <person name="Cantor M.N."/>
            <person name="Hua S.X."/>
        </authorList>
    </citation>
    <scope>NUCLEOTIDE SEQUENCE [LARGE SCALE GENOMIC DNA]</scope>
    <source>
        <strain evidence="4 5">Foug A</strain>
    </source>
</reference>
<dbReference type="HOGENOM" id="CLU_507300_0_0_1"/>
<evidence type="ECO:0000259" key="3">
    <source>
        <dbReference type="PROSITE" id="PS50157"/>
    </source>
</evidence>
<accession>A0A0C2ZG60</accession>
<name>A0A0C2ZG60_9AGAM</name>
<keyword evidence="1" id="KW-0479">Metal-binding</keyword>
<feature type="compositionally biased region" description="Polar residues" evidence="2">
    <location>
        <begin position="520"/>
        <end position="537"/>
    </location>
</feature>
<evidence type="ECO:0000313" key="5">
    <source>
        <dbReference type="Proteomes" id="UP000053989"/>
    </source>
</evidence>
<reference evidence="5" key="2">
    <citation type="submission" date="2015-01" db="EMBL/GenBank/DDBJ databases">
        <title>Evolutionary Origins and Diversification of the Mycorrhizal Mutualists.</title>
        <authorList>
            <consortium name="DOE Joint Genome Institute"/>
            <consortium name="Mycorrhizal Genomics Consortium"/>
            <person name="Kohler A."/>
            <person name="Kuo A."/>
            <person name="Nagy L.G."/>
            <person name="Floudas D."/>
            <person name="Copeland A."/>
            <person name="Barry K.W."/>
            <person name="Cichocki N."/>
            <person name="Veneault-Fourrey C."/>
            <person name="LaButti K."/>
            <person name="Lindquist E.A."/>
            <person name="Lipzen A."/>
            <person name="Lundell T."/>
            <person name="Morin E."/>
            <person name="Murat C."/>
            <person name="Riley R."/>
            <person name="Ohm R."/>
            <person name="Sun H."/>
            <person name="Tunlid A."/>
            <person name="Henrissat B."/>
            <person name="Grigoriev I.V."/>
            <person name="Hibbett D.S."/>
            <person name="Martin F."/>
        </authorList>
    </citation>
    <scope>NUCLEOTIDE SEQUENCE [LARGE SCALE GENOMIC DNA]</scope>
    <source>
        <strain evidence="5">Foug A</strain>
    </source>
</reference>
<evidence type="ECO:0000256" key="1">
    <source>
        <dbReference type="PROSITE-ProRule" id="PRU00042"/>
    </source>
</evidence>
<dbReference type="EMBL" id="KN822060">
    <property type="protein sequence ID" value="KIM60653.1"/>
    <property type="molecule type" value="Genomic_DNA"/>
</dbReference>
<keyword evidence="5" id="KW-1185">Reference proteome</keyword>
<feature type="region of interest" description="Disordered" evidence="2">
    <location>
        <begin position="1"/>
        <end position="23"/>
    </location>
</feature>
<feature type="compositionally biased region" description="Polar residues" evidence="2">
    <location>
        <begin position="325"/>
        <end position="344"/>
    </location>
</feature>
<feature type="region of interest" description="Disordered" evidence="2">
    <location>
        <begin position="315"/>
        <end position="424"/>
    </location>
</feature>
<protein>
    <recommendedName>
        <fullName evidence="3">C2H2-type domain-containing protein</fullName>
    </recommendedName>
</protein>
<dbReference type="PROSITE" id="PS50157">
    <property type="entry name" value="ZINC_FINGER_C2H2_2"/>
    <property type="match status" value="1"/>
</dbReference>
<dbReference type="InterPro" id="IPR013087">
    <property type="entry name" value="Znf_C2H2_type"/>
</dbReference>
<dbReference type="Proteomes" id="UP000053989">
    <property type="component" value="Unassembled WGS sequence"/>
</dbReference>
<feature type="region of interest" description="Disordered" evidence="2">
    <location>
        <begin position="516"/>
        <end position="537"/>
    </location>
</feature>
<dbReference type="InParanoid" id="A0A0C2ZG60"/>
<dbReference type="GO" id="GO:0008270">
    <property type="term" value="F:zinc ion binding"/>
    <property type="evidence" value="ECO:0007669"/>
    <property type="project" value="UniProtKB-KW"/>
</dbReference>
<evidence type="ECO:0000313" key="4">
    <source>
        <dbReference type="EMBL" id="KIM60653.1"/>
    </source>
</evidence>